<gene>
    <name evidence="1" type="ORF">XF2B_16640</name>
    <name evidence="2" type="ORF">XF3B_16660</name>
    <name evidence="3" type="ORF">XF8B_16850</name>
</gene>
<reference evidence="3" key="3">
    <citation type="submission" date="2020-05" db="EMBL/GenBank/DDBJ databases">
        <title>Complete genome sequence of Bradyrhizobium diazoefficiens XF8 isolated from soybean nodule.</title>
        <authorList>
            <person name="Noda R."/>
            <person name="Kakizaki K."/>
            <person name="Minamisawa K."/>
        </authorList>
    </citation>
    <scope>NUCLEOTIDE SEQUENCE</scope>
    <source>
        <strain evidence="3">XF8</strain>
    </source>
</reference>
<dbReference type="EMBL" id="AP023093">
    <property type="protein sequence ID" value="BCE36635.1"/>
    <property type="molecule type" value="Genomic_DNA"/>
</dbReference>
<name>A0A810B6I3_9BRAD</name>
<protein>
    <submittedName>
        <fullName evidence="3">Uncharacterized protein</fullName>
    </submittedName>
</protein>
<accession>A0A810B6I3</accession>
<proteinExistence type="predicted"/>
<evidence type="ECO:0000313" key="3">
    <source>
        <dbReference type="EMBL" id="BCE71574.1"/>
    </source>
</evidence>
<evidence type="ECO:0000313" key="2">
    <source>
        <dbReference type="EMBL" id="BCE36635.1"/>
    </source>
</evidence>
<reference evidence="2" key="2">
    <citation type="submission" date="2020-05" db="EMBL/GenBank/DDBJ databases">
        <title>Complete genome sequence of Bradyrhizobium diazoefficiens XF3 isolated from soybean nodule.</title>
        <authorList>
            <person name="Noda R."/>
            <person name="Kakizaki K."/>
            <person name="Minamisawa K."/>
        </authorList>
    </citation>
    <scope>NUCLEOTIDE SEQUENCE</scope>
    <source>
        <strain evidence="2">XF3</strain>
    </source>
</reference>
<sequence>MVRRHVSNRATKVPIVGRAAAPAYGFVERSEMKLIEGFHYNVTRAHFINCWRAPVMEAQGFSEGDFD</sequence>
<evidence type="ECO:0000313" key="1">
    <source>
        <dbReference type="EMBL" id="BCE27895.1"/>
    </source>
</evidence>
<dbReference type="AlphaFoldDB" id="A0A810B6I3"/>
<dbReference type="EMBL" id="AP023097">
    <property type="protein sequence ID" value="BCE71574.1"/>
    <property type="molecule type" value="Genomic_DNA"/>
</dbReference>
<dbReference type="EMBL" id="AP023092">
    <property type="protein sequence ID" value="BCE27895.1"/>
    <property type="molecule type" value="Genomic_DNA"/>
</dbReference>
<organism evidence="3">
    <name type="scientific">Bradyrhizobium diazoefficiens</name>
    <dbReference type="NCBI Taxonomy" id="1355477"/>
    <lineage>
        <taxon>Bacteria</taxon>
        <taxon>Pseudomonadati</taxon>
        <taxon>Pseudomonadota</taxon>
        <taxon>Alphaproteobacteria</taxon>
        <taxon>Hyphomicrobiales</taxon>
        <taxon>Nitrobacteraceae</taxon>
        <taxon>Bradyrhizobium</taxon>
    </lineage>
</organism>
<reference evidence="1" key="1">
    <citation type="submission" date="2020-05" db="EMBL/GenBank/DDBJ databases">
        <title>Complete genome sequence of Bradyrhizobium diazoefficiens XF2 isolated from soybean nodule.</title>
        <authorList>
            <person name="Noda R."/>
            <person name="Kakizaki K."/>
            <person name="Minamisawa K."/>
        </authorList>
    </citation>
    <scope>NUCLEOTIDE SEQUENCE</scope>
    <source>
        <strain evidence="1">XF2</strain>
    </source>
</reference>